<evidence type="ECO:0000256" key="5">
    <source>
        <dbReference type="ARBA" id="ARBA00023277"/>
    </source>
</evidence>
<dbReference type="InterPro" id="IPR013785">
    <property type="entry name" value="Aldolase_TIM"/>
</dbReference>
<evidence type="ECO:0000256" key="1">
    <source>
        <dbReference type="ARBA" id="ARBA00004761"/>
    </source>
</evidence>
<dbReference type="NCBIfam" id="NF005673">
    <property type="entry name" value="PRK07455.1"/>
    <property type="match status" value="1"/>
</dbReference>
<keyword evidence="5" id="KW-0119">Carbohydrate metabolism</keyword>
<dbReference type="GO" id="GO:0008675">
    <property type="term" value="F:2-dehydro-3-deoxy-phosphogluconate aldolase activity"/>
    <property type="evidence" value="ECO:0007669"/>
    <property type="project" value="UniProtKB-EC"/>
</dbReference>
<dbReference type="PANTHER" id="PTHR30246:SF1">
    <property type="entry name" value="2-DEHYDRO-3-DEOXY-6-PHOSPHOGALACTONATE ALDOLASE-RELATED"/>
    <property type="match status" value="1"/>
</dbReference>
<dbReference type="PANTHER" id="PTHR30246">
    <property type="entry name" value="2-KETO-3-DEOXY-6-PHOSPHOGLUCONATE ALDOLASE"/>
    <property type="match status" value="1"/>
</dbReference>
<proteinExistence type="inferred from homology"/>
<dbReference type="InterPro" id="IPR000887">
    <property type="entry name" value="Aldlse_KDPG_KHG"/>
</dbReference>
<keyword evidence="4 6" id="KW-0456">Lyase</keyword>
<keyword evidence="7" id="KW-1185">Reference proteome</keyword>
<dbReference type="Proteomes" id="UP001476950">
    <property type="component" value="Unassembled WGS sequence"/>
</dbReference>
<comment type="pathway">
    <text evidence="1">Carbohydrate acid metabolism.</text>
</comment>
<dbReference type="SUPFAM" id="SSF51569">
    <property type="entry name" value="Aldolase"/>
    <property type="match status" value="1"/>
</dbReference>
<evidence type="ECO:0000256" key="2">
    <source>
        <dbReference type="ARBA" id="ARBA00006906"/>
    </source>
</evidence>
<evidence type="ECO:0000256" key="3">
    <source>
        <dbReference type="ARBA" id="ARBA00011233"/>
    </source>
</evidence>
<accession>A0ABV0KJ15</accession>
<evidence type="ECO:0000313" key="7">
    <source>
        <dbReference type="Proteomes" id="UP001476950"/>
    </source>
</evidence>
<gene>
    <name evidence="6" type="ORF">NDI38_12190</name>
</gene>
<sequence length="237" mass="25078">MVDFGSSIDHYTYFVQYLTMPQDWLVLLKTFRAIAVIRAAQYESGYQMAKAVAAGGMRLIEITWNSDRASTLIDRLRQDLPHCTIGTGTLLHETQLREAITAGAQFLFTPHVAPSLIQLAVAQNIPIIPGALSPTEIVSAWQAGASSVKVFPVQALGGAAYIQSLQAPLGNIPLIPTGGVTLANAQSFLAAGAVAVGLSGQLFPKQAVVDGNWGAIAQQAKVLVHCLTSPKAADCEP</sequence>
<comment type="subunit">
    <text evidence="3">Homotrimer.</text>
</comment>
<name>A0ABV0KJ15_9CYAN</name>
<comment type="caution">
    <text evidence="6">The sequence shown here is derived from an EMBL/GenBank/DDBJ whole genome shotgun (WGS) entry which is preliminary data.</text>
</comment>
<dbReference type="EMBL" id="JAMPLM010000009">
    <property type="protein sequence ID" value="MEP1059199.1"/>
    <property type="molecule type" value="Genomic_DNA"/>
</dbReference>
<dbReference type="Gene3D" id="3.20.20.70">
    <property type="entry name" value="Aldolase class I"/>
    <property type="match status" value="1"/>
</dbReference>
<dbReference type="CDD" id="cd00452">
    <property type="entry name" value="KDPG_aldolase"/>
    <property type="match status" value="1"/>
</dbReference>
<organism evidence="6 7">
    <name type="scientific">Stenomitos frigidus AS-A4</name>
    <dbReference type="NCBI Taxonomy" id="2933935"/>
    <lineage>
        <taxon>Bacteria</taxon>
        <taxon>Bacillati</taxon>
        <taxon>Cyanobacteriota</taxon>
        <taxon>Cyanophyceae</taxon>
        <taxon>Leptolyngbyales</taxon>
        <taxon>Leptolyngbyaceae</taxon>
        <taxon>Stenomitos</taxon>
    </lineage>
</organism>
<dbReference type="RefSeq" id="WP_431192573.1">
    <property type="nucleotide sequence ID" value="NZ_JAMPLM010000009.1"/>
</dbReference>
<dbReference type="EC" id="4.1.2.14" evidence="6"/>
<evidence type="ECO:0000256" key="4">
    <source>
        <dbReference type="ARBA" id="ARBA00023239"/>
    </source>
</evidence>
<evidence type="ECO:0000313" key="6">
    <source>
        <dbReference type="EMBL" id="MEP1059199.1"/>
    </source>
</evidence>
<dbReference type="GO" id="GO:0008700">
    <property type="term" value="F:(R,S)-4-hydroxy-2-oxoglutarate aldolase activity"/>
    <property type="evidence" value="ECO:0007669"/>
    <property type="project" value="UniProtKB-EC"/>
</dbReference>
<comment type="similarity">
    <text evidence="2">Belongs to the KHG/KDPG aldolase family.</text>
</comment>
<reference evidence="6 7" key="1">
    <citation type="submission" date="2022-04" db="EMBL/GenBank/DDBJ databases">
        <title>Positive selection, recombination, and allopatry shape intraspecific diversity of widespread and dominant cyanobacteria.</title>
        <authorList>
            <person name="Wei J."/>
            <person name="Shu W."/>
            <person name="Hu C."/>
        </authorList>
    </citation>
    <scope>NUCLEOTIDE SEQUENCE [LARGE SCALE GENOMIC DNA]</scope>
    <source>
        <strain evidence="6 7">AS-A4</strain>
    </source>
</reference>
<dbReference type="Pfam" id="PF01081">
    <property type="entry name" value="Aldolase"/>
    <property type="match status" value="1"/>
</dbReference>
<protein>
    <submittedName>
        <fullName evidence="6">Bifunctional 4-hydroxy-2-oxoglutarate aldolase/2-dehydro-3-deoxy-phosphogluconate aldolase</fullName>
        <ecNumber evidence="6">4.1.2.14</ecNumber>
        <ecNumber evidence="6">4.1.3.16</ecNumber>
    </submittedName>
</protein>
<dbReference type="NCBIfam" id="TIGR01182">
    <property type="entry name" value="eda"/>
    <property type="match status" value="1"/>
</dbReference>
<dbReference type="EC" id="4.1.3.16" evidence="6"/>